<dbReference type="RefSeq" id="WP_124870275.1">
    <property type="nucleotide sequence ID" value="NZ_CP034183.1"/>
</dbReference>
<dbReference type="GO" id="GO:0009228">
    <property type="term" value="P:thiamine biosynthetic process"/>
    <property type="evidence" value="ECO:0007669"/>
    <property type="project" value="InterPro"/>
</dbReference>
<dbReference type="SUPFAM" id="SSF53850">
    <property type="entry name" value="Periplasmic binding protein-like II"/>
    <property type="match status" value="1"/>
</dbReference>
<dbReference type="Gene3D" id="3.40.190.10">
    <property type="entry name" value="Periplasmic binding protein-like II"/>
    <property type="match status" value="2"/>
</dbReference>
<dbReference type="KEGG" id="dph:EHF33_08960"/>
<dbReference type="Proteomes" id="UP000276417">
    <property type="component" value="Chromosome 1"/>
</dbReference>
<dbReference type="InterPro" id="IPR015168">
    <property type="entry name" value="SsuA/THI5"/>
</dbReference>
<dbReference type="Pfam" id="PF09084">
    <property type="entry name" value="NMT1"/>
    <property type="match status" value="1"/>
</dbReference>
<feature type="signal peptide" evidence="1">
    <location>
        <begin position="1"/>
        <end position="20"/>
    </location>
</feature>
<evidence type="ECO:0000259" key="2">
    <source>
        <dbReference type="Pfam" id="PF09084"/>
    </source>
</evidence>
<reference evidence="3 4" key="1">
    <citation type="submission" date="2018-11" db="EMBL/GenBank/DDBJ databases">
        <title>Deinococcus shelandsis sp. nov., isolated from South Shetland Islands soil of Antarctica.</title>
        <authorList>
            <person name="Tian J."/>
        </authorList>
    </citation>
    <scope>NUCLEOTIDE SEQUENCE [LARGE SCALE GENOMIC DNA]</scope>
    <source>
        <strain evidence="3 4">S14-83T</strain>
    </source>
</reference>
<keyword evidence="1" id="KW-0732">Signal</keyword>
<evidence type="ECO:0000313" key="3">
    <source>
        <dbReference type="EMBL" id="AZI42864.1"/>
    </source>
</evidence>
<accession>A0A3G8YK11</accession>
<dbReference type="PANTHER" id="PTHR31528:SF15">
    <property type="entry name" value="RIBOFLAVIN-BINDING PROTEIN RIBY"/>
    <property type="match status" value="1"/>
</dbReference>
<proteinExistence type="predicted"/>
<feature type="domain" description="SsuA/THI5-like" evidence="2">
    <location>
        <begin position="37"/>
        <end position="246"/>
    </location>
</feature>
<dbReference type="PANTHER" id="PTHR31528">
    <property type="entry name" value="4-AMINO-5-HYDROXYMETHYL-2-METHYLPYRIMIDINE PHOSPHATE SYNTHASE THI11-RELATED"/>
    <property type="match status" value="1"/>
</dbReference>
<sequence>MSRFLFTAVLSLGLLGAAQAQTTPLPTIHIGLGYIPNVQFTPFYVAKRLDYFKAEGLNVEYQHGYVSELIPLLLQGKLDFVVGDPEDAILARSAGQPVKYIMAMYQKVPATVFSLASKNIRTPADLKGKVIGIPGTFGSTYFALGALLDSAGLKESDVKLASIGFTQLEAVRGGKVDAAVGFVNNEVVNLKAAGVPVSTLDVTAAYPMVGVGIITTDKNAQTALAKKVVRASQRAMRLTINDPAQAFKIGLKDFGSGGGTLSVLQASLPLMQSSATKVSGLGYSDPAAWTKAVAYLQKQGKVPSSAKASDFFSNAAISKTLK</sequence>
<dbReference type="EMBL" id="CP034183">
    <property type="protein sequence ID" value="AZI42864.1"/>
    <property type="molecule type" value="Genomic_DNA"/>
</dbReference>
<protein>
    <submittedName>
        <fullName evidence="3">ABC transporter substrate-binding protein</fullName>
    </submittedName>
</protein>
<dbReference type="AlphaFoldDB" id="A0A3G8YK11"/>
<dbReference type="InterPro" id="IPR027939">
    <property type="entry name" value="NMT1/THI5"/>
</dbReference>
<organism evidence="3 4">
    <name type="scientific">Deinococcus psychrotolerans</name>
    <dbReference type="NCBI Taxonomy" id="2489213"/>
    <lineage>
        <taxon>Bacteria</taxon>
        <taxon>Thermotogati</taxon>
        <taxon>Deinococcota</taxon>
        <taxon>Deinococci</taxon>
        <taxon>Deinococcales</taxon>
        <taxon>Deinococcaceae</taxon>
        <taxon>Deinococcus</taxon>
    </lineage>
</organism>
<feature type="chain" id="PRO_5017975290" evidence="1">
    <location>
        <begin position="21"/>
        <end position="322"/>
    </location>
</feature>
<name>A0A3G8YK11_9DEIO</name>
<gene>
    <name evidence="3" type="ORF">EHF33_08960</name>
</gene>
<evidence type="ECO:0000313" key="4">
    <source>
        <dbReference type="Proteomes" id="UP000276417"/>
    </source>
</evidence>
<keyword evidence="4" id="KW-1185">Reference proteome</keyword>
<dbReference type="OrthoDB" id="9815602at2"/>
<evidence type="ECO:0000256" key="1">
    <source>
        <dbReference type="SAM" id="SignalP"/>
    </source>
</evidence>